<evidence type="ECO:0000259" key="13">
    <source>
        <dbReference type="PROSITE" id="PS51192"/>
    </source>
</evidence>
<evidence type="ECO:0000313" key="15">
    <source>
        <dbReference type="Proteomes" id="UP000658514"/>
    </source>
</evidence>
<dbReference type="Gene3D" id="1.20.58.910">
    <property type="match status" value="1"/>
</dbReference>
<dbReference type="Pfam" id="PF04313">
    <property type="entry name" value="HSDR_N"/>
    <property type="match status" value="1"/>
</dbReference>
<comment type="similarity">
    <text evidence="2 11">Belongs to the HsdR family.</text>
</comment>
<dbReference type="InterPro" id="IPR027417">
    <property type="entry name" value="P-loop_NTPase"/>
</dbReference>
<protein>
    <recommendedName>
        <fullName evidence="11">Type I restriction enzyme endonuclease subunit</fullName>
        <shortName evidence="11">R protein</shortName>
        <ecNumber evidence="11">3.1.21.3</ecNumber>
    </recommendedName>
</protein>
<proteinExistence type="inferred from homology"/>
<dbReference type="Pfam" id="PF18766">
    <property type="entry name" value="SWI2_SNF2"/>
    <property type="match status" value="1"/>
</dbReference>
<dbReference type="CDD" id="cd22332">
    <property type="entry name" value="HsdR_N"/>
    <property type="match status" value="1"/>
</dbReference>
<dbReference type="GO" id="GO:0004519">
    <property type="term" value="F:endonuclease activity"/>
    <property type="evidence" value="ECO:0007669"/>
    <property type="project" value="UniProtKB-KW"/>
</dbReference>
<keyword evidence="5 11" id="KW-0547">Nucleotide-binding</keyword>
<keyword evidence="4" id="KW-0540">Nuclease</keyword>
<dbReference type="InterPro" id="IPR040980">
    <property type="entry name" value="SWI2_SNF2"/>
</dbReference>
<dbReference type="PROSITE" id="PS51192">
    <property type="entry name" value="HELICASE_ATP_BIND_1"/>
    <property type="match status" value="1"/>
</dbReference>
<evidence type="ECO:0000256" key="11">
    <source>
        <dbReference type="RuleBase" id="RU364115"/>
    </source>
</evidence>
<evidence type="ECO:0000256" key="10">
    <source>
        <dbReference type="ARBA" id="ARBA00023125"/>
    </source>
</evidence>
<comment type="subunit">
    <text evidence="3 11">The type I restriction/modification system is composed of three polypeptides R, M and S.</text>
</comment>
<keyword evidence="7 14" id="KW-0255">Endonuclease</keyword>
<accession>A0ABR8ALJ7</accession>
<evidence type="ECO:0000256" key="7">
    <source>
        <dbReference type="ARBA" id="ARBA00022759"/>
    </source>
</evidence>
<dbReference type="InterPro" id="IPR004473">
    <property type="entry name" value="Restrct_endonuc_typeI_HsdR"/>
</dbReference>
<dbReference type="RefSeq" id="WP_190551848.1">
    <property type="nucleotide sequence ID" value="NZ_CAWPNO010000006.1"/>
</dbReference>
<feature type="region of interest" description="Disordered" evidence="12">
    <location>
        <begin position="531"/>
        <end position="555"/>
    </location>
</feature>
<evidence type="ECO:0000256" key="6">
    <source>
        <dbReference type="ARBA" id="ARBA00022747"/>
    </source>
</evidence>
<keyword evidence="6 11" id="KW-0680">Restriction system</keyword>
<dbReference type="InterPro" id="IPR022625">
    <property type="entry name" value="TypeI_RM_Rsu_C"/>
</dbReference>
<dbReference type="InterPro" id="IPR051268">
    <property type="entry name" value="Type-I_R_enzyme_R_subunit"/>
</dbReference>
<comment type="function">
    <text evidence="11">Subunit R is required for both nuclease and ATPase activities, but not for modification.</text>
</comment>
<dbReference type="Pfam" id="PF12008">
    <property type="entry name" value="EcoR124_C"/>
    <property type="match status" value="1"/>
</dbReference>
<evidence type="ECO:0000256" key="5">
    <source>
        <dbReference type="ARBA" id="ARBA00022741"/>
    </source>
</evidence>
<keyword evidence="8 11" id="KW-0378">Hydrolase</keyword>
<dbReference type="NCBIfam" id="TIGR00348">
    <property type="entry name" value="hsdR"/>
    <property type="match status" value="1"/>
</dbReference>
<gene>
    <name evidence="14" type="ORF">H6G24_35425</name>
</gene>
<dbReference type="SMART" id="SM00487">
    <property type="entry name" value="DEXDc"/>
    <property type="match status" value="1"/>
</dbReference>
<evidence type="ECO:0000256" key="3">
    <source>
        <dbReference type="ARBA" id="ARBA00011296"/>
    </source>
</evidence>
<dbReference type="SUPFAM" id="SSF52540">
    <property type="entry name" value="P-loop containing nucleoside triphosphate hydrolases"/>
    <property type="match status" value="2"/>
</dbReference>
<comment type="caution">
    <text evidence="14">The sequence shown here is derived from an EMBL/GenBank/DDBJ whole genome shotgun (WGS) entry which is preliminary data.</text>
</comment>
<evidence type="ECO:0000256" key="2">
    <source>
        <dbReference type="ARBA" id="ARBA00008598"/>
    </source>
</evidence>
<feature type="domain" description="Helicase ATP-binding" evidence="13">
    <location>
        <begin position="250"/>
        <end position="415"/>
    </location>
</feature>
<keyword evidence="10 11" id="KW-0238">DNA-binding</keyword>
<dbReference type="EC" id="3.1.21.3" evidence="11"/>
<dbReference type="PANTHER" id="PTHR30195:SF16">
    <property type="entry name" value="TYPE I RESTRICTION ENZYME ENDONUCLEASE SUBUNIT"/>
    <property type="match status" value="1"/>
</dbReference>
<dbReference type="CDD" id="cd18030">
    <property type="entry name" value="DEXHc_RE_I_HsdR"/>
    <property type="match status" value="1"/>
</dbReference>
<dbReference type="EMBL" id="JACJQH010000103">
    <property type="protein sequence ID" value="MBD2200679.1"/>
    <property type="molecule type" value="Genomic_DNA"/>
</dbReference>
<evidence type="ECO:0000256" key="4">
    <source>
        <dbReference type="ARBA" id="ARBA00022722"/>
    </source>
</evidence>
<dbReference type="PANTHER" id="PTHR30195">
    <property type="entry name" value="TYPE I SITE-SPECIFIC DEOXYRIBONUCLEASE PROTEIN SUBUNIT M AND R"/>
    <property type="match status" value="1"/>
</dbReference>
<dbReference type="Gene3D" id="3.90.1570.50">
    <property type="match status" value="1"/>
</dbReference>
<dbReference type="InterPro" id="IPR007409">
    <property type="entry name" value="Restrct_endonuc_type1_HsdR_N"/>
</dbReference>
<organism evidence="14 15">
    <name type="scientific">Calothrix parietina FACHB-288</name>
    <dbReference type="NCBI Taxonomy" id="2692896"/>
    <lineage>
        <taxon>Bacteria</taxon>
        <taxon>Bacillati</taxon>
        <taxon>Cyanobacteriota</taxon>
        <taxon>Cyanophyceae</taxon>
        <taxon>Nostocales</taxon>
        <taxon>Calotrichaceae</taxon>
        <taxon>Calothrix</taxon>
    </lineage>
</organism>
<dbReference type="CDD" id="cd18800">
    <property type="entry name" value="SF2_C_EcoR124I-like"/>
    <property type="match status" value="1"/>
</dbReference>
<sequence>MPQTEAELEQKLIARLTGLGYESVTLRNAEDFKANLKTQLEKHNHIELSDTEFKSILNHLDKGNVFDRAKRLRDKMELRRDDGTTFYLEFLNTEHWCQNQYQVTNQITQQGKYKNRYDVTLLINGLPLIQIELKRRGLELKEAFNQINRYQRHSYSADNGLFQYVQIFVISNGVNTRYYANNRKQEFKQTFYWADQENNLITQLEDFADSFLEKCHVSKMICKYIVLHESDKVLMVLRPYQYYAVEAIIERVKDTDKNGYIWHTTGSGKTLTSFKAAQILTQLPKVHKVLFVVDRADLDYQTSREFNYFSPDCVDTTDNTRQLVTQMAGDSSLIVTTIQKLNRAIKSQRHETAMEGLKDKRIVFIFDECHRSQFGETHKNIVRFFTKAQMFGFTGTPIFADNAASNQHGKRTTRDLFQECLHKYVITNAIADENVLKFSVEYWGKLKRKDGTLITEPKLDREFFENPDRISLIVDWIIANHNRKTHGRKFSAMLCVSNVDTLITYYETFKNKQKQGLHDLRVITIFTPSDNEEDEDANGLIGEPDFNISTDTSSRSHSRDKLNEFIADYNQMYQTQHSAKDSQAFYAYYKDISKRMKDRDRENFQDAERADILLVVNMFLTGFDVKKLNTLYVDKNLKYHGLIQAYSRTNRILGELKSQGNIVCFRNLKENTDQAVALFSDPNANEQIFIEPYEYYIEEFNQGVQELRAIATIPNDVNKLINEDDQVKFVKAFRNLIRLQNVSKSFTEFSFSDLNLDEQTFEDYKSKYLDIYDKTRSKPDDDKESLVEEVDFELELIQRDEINVSYILKLLANLQRDRKTNITSEEYQSQKASILELIGKEAQLRSKRDLLEKFIEERLPTLEPEEKVETVFQNFWTQERIEAIEQLCIEENLNVEAVNQMIADYKFSGKEPLRETVLSACNEKPKLLDRKKIFARVVSKLLDIINKFDDALGELGEEE</sequence>
<reference evidence="14 15" key="1">
    <citation type="journal article" date="2020" name="ISME J.">
        <title>Comparative genomics reveals insights into cyanobacterial evolution and habitat adaptation.</title>
        <authorList>
            <person name="Chen M.Y."/>
            <person name="Teng W.K."/>
            <person name="Zhao L."/>
            <person name="Hu C.X."/>
            <person name="Zhou Y.K."/>
            <person name="Han B.P."/>
            <person name="Song L.R."/>
            <person name="Shu W.S."/>
        </authorList>
    </citation>
    <scope>NUCLEOTIDE SEQUENCE [LARGE SCALE GENOMIC DNA]</scope>
    <source>
        <strain evidence="14 15">FACHB-288</strain>
    </source>
</reference>
<evidence type="ECO:0000313" key="14">
    <source>
        <dbReference type="EMBL" id="MBD2200679.1"/>
    </source>
</evidence>
<dbReference type="InterPro" id="IPR055180">
    <property type="entry name" value="HsdR_RecA-like_helicase_dom_2"/>
</dbReference>
<dbReference type="InterPro" id="IPR014001">
    <property type="entry name" value="Helicase_ATP-bd"/>
</dbReference>
<evidence type="ECO:0000256" key="9">
    <source>
        <dbReference type="ARBA" id="ARBA00022840"/>
    </source>
</evidence>
<evidence type="ECO:0000256" key="8">
    <source>
        <dbReference type="ARBA" id="ARBA00022801"/>
    </source>
</evidence>
<dbReference type="Proteomes" id="UP000658514">
    <property type="component" value="Unassembled WGS sequence"/>
</dbReference>
<evidence type="ECO:0000256" key="1">
    <source>
        <dbReference type="ARBA" id="ARBA00000851"/>
    </source>
</evidence>
<keyword evidence="15" id="KW-1185">Reference proteome</keyword>
<name>A0ABR8ALJ7_9CYAN</name>
<keyword evidence="9 11" id="KW-0067">ATP-binding</keyword>
<evidence type="ECO:0000256" key="12">
    <source>
        <dbReference type="SAM" id="MobiDB-lite"/>
    </source>
</evidence>
<comment type="catalytic activity">
    <reaction evidence="1 11">
        <text>Endonucleolytic cleavage of DNA to give random double-stranded fragments with terminal 5'-phosphates, ATP is simultaneously hydrolyzed.</text>
        <dbReference type="EC" id="3.1.21.3"/>
    </reaction>
</comment>
<dbReference type="Gene3D" id="3.40.50.300">
    <property type="entry name" value="P-loop containing nucleotide triphosphate hydrolases"/>
    <property type="match status" value="2"/>
</dbReference>
<dbReference type="Pfam" id="PF22679">
    <property type="entry name" value="T1R_D3-like"/>
    <property type="match status" value="1"/>
</dbReference>